<dbReference type="InterPro" id="IPR000719">
    <property type="entry name" value="Prot_kinase_dom"/>
</dbReference>
<dbReference type="GO" id="GO:0004674">
    <property type="term" value="F:protein serine/threonine kinase activity"/>
    <property type="evidence" value="ECO:0007669"/>
    <property type="project" value="UniProtKB-KW"/>
</dbReference>
<dbReference type="AlphaFoldDB" id="A0A8M9PEY3"/>
<dbReference type="Pfam" id="PF00069">
    <property type="entry name" value="Pkinase"/>
    <property type="match status" value="1"/>
</dbReference>
<comment type="catalytic activity">
    <reaction evidence="9">
        <text>L-seryl-[protein] + ATP = O-phospho-L-seryl-[protein] + ADP + H(+)</text>
        <dbReference type="Rhea" id="RHEA:17989"/>
        <dbReference type="Rhea" id="RHEA-COMP:9863"/>
        <dbReference type="Rhea" id="RHEA-COMP:11604"/>
        <dbReference type="ChEBI" id="CHEBI:15378"/>
        <dbReference type="ChEBI" id="CHEBI:29999"/>
        <dbReference type="ChEBI" id="CHEBI:30616"/>
        <dbReference type="ChEBI" id="CHEBI:83421"/>
        <dbReference type="ChEBI" id="CHEBI:456216"/>
        <dbReference type="EC" id="2.7.11.1"/>
    </reaction>
</comment>
<gene>
    <name evidence="13" type="primary">LOC562898</name>
</gene>
<evidence type="ECO:0000256" key="8">
    <source>
        <dbReference type="ARBA" id="ARBA00047899"/>
    </source>
</evidence>
<evidence type="ECO:0000256" key="2">
    <source>
        <dbReference type="ARBA" id="ARBA00012513"/>
    </source>
</evidence>
<evidence type="ECO:0000256" key="4">
    <source>
        <dbReference type="ARBA" id="ARBA00022679"/>
    </source>
</evidence>
<dbReference type="PROSITE" id="PS00108">
    <property type="entry name" value="PROTEIN_KINASE_ST"/>
    <property type="match status" value="1"/>
</dbReference>
<dbReference type="SMART" id="SM00220">
    <property type="entry name" value="S_TKc"/>
    <property type="match status" value="1"/>
</dbReference>
<keyword evidence="6" id="KW-0418">Kinase</keyword>
<name>A0A8M9PEY3_DANRE</name>
<protein>
    <recommendedName>
        <fullName evidence="2">non-specific serine/threonine protein kinase</fullName>
        <ecNumber evidence="2">2.7.11.1</ecNumber>
    </recommendedName>
</protein>
<dbReference type="PANTHER" id="PTHR22984:SF11">
    <property type="entry name" value="AURORA KINASE-RELATED"/>
    <property type="match status" value="1"/>
</dbReference>
<dbReference type="CDD" id="cd14005">
    <property type="entry name" value="STKc_PIM"/>
    <property type="match status" value="1"/>
</dbReference>
<comment type="similarity">
    <text evidence="1">Belongs to the protein kinase superfamily. CAMK Ser/Thr protein kinase family. PIM subfamily.</text>
</comment>
<evidence type="ECO:0000256" key="10">
    <source>
        <dbReference type="PROSITE-ProRule" id="PRU10141"/>
    </source>
</evidence>
<evidence type="ECO:0000256" key="11">
    <source>
        <dbReference type="RuleBase" id="RU000304"/>
    </source>
</evidence>
<dbReference type="InterPro" id="IPR011009">
    <property type="entry name" value="Kinase-like_dom_sf"/>
</dbReference>
<evidence type="ECO:0000256" key="7">
    <source>
        <dbReference type="ARBA" id="ARBA00022840"/>
    </source>
</evidence>
<reference evidence="13" key="1">
    <citation type="submission" date="2025-08" db="UniProtKB">
        <authorList>
            <consortium name="RefSeq"/>
        </authorList>
    </citation>
    <scope>IDENTIFICATION</scope>
    <source>
        <strain evidence="13">Tuebingen</strain>
        <tissue evidence="13">Fibroblasts and whole tissue</tissue>
    </source>
</reference>
<dbReference type="PROSITE" id="PS00107">
    <property type="entry name" value="PROTEIN_KINASE_ATP"/>
    <property type="match status" value="1"/>
</dbReference>
<evidence type="ECO:0000256" key="9">
    <source>
        <dbReference type="ARBA" id="ARBA00048679"/>
    </source>
</evidence>
<dbReference type="Proteomes" id="UP000000437">
    <property type="component" value="Chromosome 6"/>
</dbReference>
<dbReference type="InterPro" id="IPR017441">
    <property type="entry name" value="Protein_kinase_ATP_BS"/>
</dbReference>
<dbReference type="PANTHER" id="PTHR22984">
    <property type="entry name" value="SERINE/THREONINE-PROTEIN KINASE PIM"/>
    <property type="match status" value="1"/>
</dbReference>
<dbReference type="FunFam" id="1.10.510.10:FF:001575">
    <property type="entry name" value="Pim proto-oncogene, serine/threonine kinase,-related 73"/>
    <property type="match status" value="1"/>
</dbReference>
<keyword evidence="4" id="KW-0808">Transferase</keyword>
<evidence type="ECO:0000256" key="6">
    <source>
        <dbReference type="ARBA" id="ARBA00022777"/>
    </source>
</evidence>
<evidence type="ECO:0000313" key="13">
    <source>
        <dbReference type="RefSeq" id="XP_021329732.3"/>
    </source>
</evidence>
<evidence type="ECO:0000256" key="5">
    <source>
        <dbReference type="ARBA" id="ARBA00022741"/>
    </source>
</evidence>
<keyword evidence="3 11" id="KW-0723">Serine/threonine-protein kinase</keyword>
<sequence length="449" mass="50227">MFYQTAFEIMGQKRKRDCFSDSDCVIAQNFHHGAQTKSCPNEAFDHLEPVEERRPSKKMRSGSSSSYFSAQSVTSEERNNEYYDCFMDFSVENPKLTETDTSSGLSLDEASSSSSSSSRTSSTNSNSSRTSSSNSSCSRKSCSNTSRTSRSSKTSSSTSSSSSNSSNSLGGQQVQDPDQDIDNDILGRYRIVKKLGQGGYGTVFEAVRVRDGLEVAMKVVLKSSDMDYLSIPGHPTPLPLEVALTILANHGPTVPQIIQMLEWQERPDSYIMILERPSPCEDLFDFLERHLGTLSENMTRHIMWQVVQAAHMCCQRGVLHRDIKLENLLINKETLEVKLIDFGCGDLLKTSAYTTFCGTEDYCPPEFRSSGRYYGKAATVWSLGVLLYELLCGEPPKHSDLDLTDERIWIKPGLSKECCQLVQSCLQRSPKKRIALGKLSSHRWFKVTR</sequence>
<dbReference type="Gene3D" id="1.10.510.10">
    <property type="entry name" value="Transferase(Phosphotransferase) domain 1"/>
    <property type="match status" value="1"/>
</dbReference>
<proteinExistence type="inferred from homology"/>
<dbReference type="KEGG" id="dre:562898"/>
<dbReference type="PROSITE" id="PS50011">
    <property type="entry name" value="PROTEIN_KINASE_DOM"/>
    <property type="match status" value="1"/>
</dbReference>
<organism evidence="12 13">
    <name type="scientific">Danio rerio</name>
    <name type="common">Zebrafish</name>
    <name type="synonym">Brachydanio rerio</name>
    <dbReference type="NCBI Taxonomy" id="7955"/>
    <lineage>
        <taxon>Eukaryota</taxon>
        <taxon>Metazoa</taxon>
        <taxon>Chordata</taxon>
        <taxon>Craniata</taxon>
        <taxon>Vertebrata</taxon>
        <taxon>Euteleostomi</taxon>
        <taxon>Actinopterygii</taxon>
        <taxon>Neopterygii</taxon>
        <taxon>Teleostei</taxon>
        <taxon>Ostariophysi</taxon>
        <taxon>Cypriniformes</taxon>
        <taxon>Danionidae</taxon>
        <taxon>Danioninae</taxon>
        <taxon>Danio</taxon>
    </lineage>
</organism>
<dbReference type="FunFam" id="3.30.200.20:FF:000246">
    <property type="entry name" value="Pim proto-oncogene, serine/threonine kinase,-related 152"/>
    <property type="match status" value="1"/>
</dbReference>
<dbReference type="SUPFAM" id="SSF56112">
    <property type="entry name" value="Protein kinase-like (PK-like)"/>
    <property type="match status" value="1"/>
</dbReference>
<accession>A0A8M9PEY3</accession>
<dbReference type="InterPro" id="IPR008271">
    <property type="entry name" value="Ser/Thr_kinase_AS"/>
</dbReference>
<evidence type="ECO:0000256" key="3">
    <source>
        <dbReference type="ARBA" id="ARBA00022527"/>
    </source>
</evidence>
<dbReference type="GO" id="GO:0005524">
    <property type="term" value="F:ATP binding"/>
    <property type="evidence" value="ECO:0007669"/>
    <property type="project" value="UniProtKB-UniRule"/>
</dbReference>
<dbReference type="EC" id="2.7.11.1" evidence="2"/>
<dbReference type="RefSeq" id="XP_021329732.3">
    <property type="nucleotide sequence ID" value="XM_021474057.3"/>
</dbReference>
<comment type="catalytic activity">
    <reaction evidence="8">
        <text>L-threonyl-[protein] + ATP = O-phospho-L-threonyl-[protein] + ADP + H(+)</text>
        <dbReference type="Rhea" id="RHEA:46608"/>
        <dbReference type="Rhea" id="RHEA-COMP:11060"/>
        <dbReference type="Rhea" id="RHEA-COMP:11605"/>
        <dbReference type="ChEBI" id="CHEBI:15378"/>
        <dbReference type="ChEBI" id="CHEBI:30013"/>
        <dbReference type="ChEBI" id="CHEBI:30616"/>
        <dbReference type="ChEBI" id="CHEBI:61977"/>
        <dbReference type="ChEBI" id="CHEBI:456216"/>
        <dbReference type="EC" id="2.7.11.1"/>
    </reaction>
</comment>
<evidence type="ECO:0000313" key="12">
    <source>
        <dbReference type="Proteomes" id="UP000000437"/>
    </source>
</evidence>
<dbReference type="InterPro" id="IPR051138">
    <property type="entry name" value="PIM_Ser/Thr_kinase"/>
</dbReference>
<evidence type="ECO:0000256" key="1">
    <source>
        <dbReference type="ARBA" id="ARBA00005505"/>
    </source>
</evidence>
<dbReference type="Gene3D" id="3.30.200.20">
    <property type="entry name" value="Phosphorylase Kinase, domain 1"/>
    <property type="match status" value="1"/>
</dbReference>
<keyword evidence="5 10" id="KW-0547">Nucleotide-binding</keyword>
<keyword evidence="12" id="KW-1185">Reference proteome</keyword>
<keyword evidence="7 10" id="KW-0067">ATP-binding</keyword>